<organism evidence="15 16">
    <name type="scientific">Pectobacterium zantedeschiae</name>
    <dbReference type="NCBI Taxonomy" id="2034769"/>
    <lineage>
        <taxon>Bacteria</taxon>
        <taxon>Pseudomonadati</taxon>
        <taxon>Pseudomonadota</taxon>
        <taxon>Gammaproteobacteria</taxon>
        <taxon>Enterobacterales</taxon>
        <taxon>Pectobacteriaceae</taxon>
        <taxon>Pectobacterium</taxon>
    </lineage>
</organism>
<dbReference type="InterPro" id="IPR004167">
    <property type="entry name" value="PSBD"/>
</dbReference>
<dbReference type="InterPro" id="IPR050537">
    <property type="entry name" value="2-oxoacid_dehydrogenase"/>
</dbReference>
<dbReference type="Gene3D" id="2.40.50.100">
    <property type="match status" value="1"/>
</dbReference>
<dbReference type="RefSeq" id="WP_129713051.1">
    <property type="nucleotide sequence ID" value="NZ_JBEHFA010000016.1"/>
</dbReference>
<comment type="cofactor">
    <cofactor evidence="11">
        <name>(R)-lipoate</name>
        <dbReference type="ChEBI" id="CHEBI:83088"/>
    </cofactor>
    <text evidence="11">Binds 1 lipoyl cofactor covalently.</text>
</comment>
<evidence type="ECO:0000256" key="4">
    <source>
        <dbReference type="ARBA" id="ARBA00012945"/>
    </source>
</evidence>
<dbReference type="GO" id="GO:0004149">
    <property type="term" value="F:dihydrolipoyllysine-residue succinyltransferase activity"/>
    <property type="evidence" value="ECO:0007669"/>
    <property type="project" value="UniProtKB-UniRule"/>
</dbReference>
<protein>
    <recommendedName>
        <fullName evidence="5 11">Dihydrolipoyllysine-residue succinyltransferase component of 2-oxoglutarate dehydrogenase complex</fullName>
        <ecNumber evidence="4 11">2.3.1.61</ecNumber>
    </recommendedName>
    <alternativeName>
        <fullName evidence="11">2-oxoglutarate dehydrogenase complex component E2</fullName>
    </alternativeName>
</protein>
<dbReference type="InterPro" id="IPR023213">
    <property type="entry name" value="CAT-like_dom_sf"/>
</dbReference>
<feature type="domain" description="Lipoyl-binding" evidence="13">
    <location>
        <begin position="1"/>
        <end position="76"/>
    </location>
</feature>
<dbReference type="SUPFAM" id="SSF51230">
    <property type="entry name" value="Single hybrid motif"/>
    <property type="match status" value="1"/>
</dbReference>
<dbReference type="Gene3D" id="4.10.320.10">
    <property type="entry name" value="E3-binding domain"/>
    <property type="match status" value="1"/>
</dbReference>
<feature type="region of interest" description="Disordered" evidence="12">
    <location>
        <begin position="129"/>
        <end position="148"/>
    </location>
</feature>
<evidence type="ECO:0000256" key="1">
    <source>
        <dbReference type="ARBA" id="ARBA00004052"/>
    </source>
</evidence>
<dbReference type="GO" id="GO:0005829">
    <property type="term" value="C:cytosol"/>
    <property type="evidence" value="ECO:0007669"/>
    <property type="project" value="TreeGrafter"/>
</dbReference>
<comment type="caution">
    <text evidence="15">The sequence shown here is derived from an EMBL/GenBank/DDBJ whole genome shotgun (WGS) entry which is preliminary data.</text>
</comment>
<dbReference type="InterPro" id="IPR001078">
    <property type="entry name" value="2-oxoacid_DH_actylTfrase"/>
</dbReference>
<comment type="pathway">
    <text evidence="2 11">Amino-acid degradation; L-lysine degradation via saccharopine pathway; glutaryl-CoA from L-lysine: step 6/6.</text>
</comment>
<keyword evidence="16" id="KW-1185">Reference proteome</keyword>
<comment type="function">
    <text evidence="1 11">E2 component of the 2-oxoglutarate dehydrogenase (OGDH) complex which catalyzes the second step in the conversion of 2-oxoglutarate to succinyl-CoA and CO(2).</text>
</comment>
<evidence type="ECO:0000256" key="2">
    <source>
        <dbReference type="ARBA" id="ARBA00005145"/>
    </source>
</evidence>
<evidence type="ECO:0000259" key="13">
    <source>
        <dbReference type="PROSITE" id="PS50968"/>
    </source>
</evidence>
<feature type="compositionally biased region" description="Polar residues" evidence="12">
    <location>
        <begin position="129"/>
        <end position="143"/>
    </location>
</feature>
<comment type="similarity">
    <text evidence="3 11">Belongs to the 2-oxoacid dehydrogenase family.</text>
</comment>
<keyword evidence="8 11" id="KW-0450">Lipoyl</keyword>
<dbReference type="EC" id="2.3.1.61" evidence="4 11"/>
<sequence length="402" mass="44154">MIEINVPQLPESVTEGVLATWCKQAGDIVKRDDVVAELETDKVILEIPAPADGLLSEQLIAEGESVTSGQLLARIIPQNTAPSPTPEIPTETPIAMPAARKEAIRQDIDLAQVTGTGRHNRIIKEDVLTQASHTSAPTDTLPTDTAVPILDRPTDTVAKTTIPEKKPTDSRQERREPMSRLRTRIAERLLASQRENAILTTFNEVNMQEIITLRNTYKARFEKQHGVKLGFMSFFVKATSHALRQFPIVNAAIDGQNIIWRDYCDIGIAVSSARGLMVPILRNAELLSLAEIERQINEYAELARAGKLPLEALQGGTFSITNGGTFGSMMSTPIINPPQSAILGMHAITPRPVAENDCVVIRPMMYLALSYDHRLIDGQEAVQTLATIKRLLEAPAQLLLDI</sequence>
<dbReference type="FunFam" id="3.30.559.10:FF:000007">
    <property type="entry name" value="Dihydrolipoamide acetyltransferase component of pyruvate dehydrogenase complex"/>
    <property type="match status" value="1"/>
</dbReference>
<dbReference type="OrthoDB" id="9805770at2"/>
<gene>
    <name evidence="15" type="primary">odhB</name>
    <name evidence="15" type="ORF">CLR69_20895</name>
</gene>
<dbReference type="Pfam" id="PF00198">
    <property type="entry name" value="2-oxoacid_dh"/>
    <property type="match status" value="1"/>
</dbReference>
<dbReference type="PANTHER" id="PTHR43416">
    <property type="entry name" value="DIHYDROLIPOYLLYSINE-RESIDUE SUCCINYLTRANSFERASE COMPONENT OF 2-OXOGLUTARATE DEHYDROGENASE COMPLEX, MITOCHONDRIAL-RELATED"/>
    <property type="match status" value="1"/>
</dbReference>
<dbReference type="InterPro" id="IPR036625">
    <property type="entry name" value="E3-bd_dom_sf"/>
</dbReference>
<dbReference type="GO" id="GO:0006099">
    <property type="term" value="P:tricarboxylic acid cycle"/>
    <property type="evidence" value="ECO:0007669"/>
    <property type="project" value="UniProtKB-UniRule"/>
</dbReference>
<proteinExistence type="inferred from homology"/>
<evidence type="ECO:0000256" key="5">
    <source>
        <dbReference type="ARBA" id="ARBA00019511"/>
    </source>
</evidence>
<evidence type="ECO:0000256" key="6">
    <source>
        <dbReference type="ARBA" id="ARBA00022532"/>
    </source>
</evidence>
<dbReference type="PROSITE" id="PS51826">
    <property type="entry name" value="PSBD"/>
    <property type="match status" value="1"/>
</dbReference>
<reference evidence="15 16" key="1">
    <citation type="journal article" date="2018" name="Syst. Appl. Microbiol.">
        <title>Pectobacterium zantedeschiae sp. nov. a new species of a soft rot pathogen isolated from Calla lily (Zantedeschia spp.).</title>
        <authorList>
            <person name="Waleron M."/>
            <person name="Misztak A."/>
            <person name="Waleron M."/>
            <person name="Franczuk M."/>
            <person name="Jonca J."/>
            <person name="Wielgomas B."/>
            <person name="Mikicinski A."/>
            <person name="Popovic T."/>
            <person name="Waleron K."/>
        </authorList>
    </citation>
    <scope>NUCLEOTIDE SEQUENCE [LARGE SCALE GENOMIC DNA]</scope>
    <source>
        <strain evidence="15 16">9M</strain>
    </source>
</reference>
<dbReference type="CDD" id="cd06849">
    <property type="entry name" value="lipoyl_domain"/>
    <property type="match status" value="1"/>
</dbReference>
<evidence type="ECO:0000256" key="9">
    <source>
        <dbReference type="ARBA" id="ARBA00023315"/>
    </source>
</evidence>
<evidence type="ECO:0000256" key="12">
    <source>
        <dbReference type="SAM" id="MobiDB-lite"/>
    </source>
</evidence>
<evidence type="ECO:0000256" key="10">
    <source>
        <dbReference type="ARBA" id="ARBA00052761"/>
    </source>
</evidence>
<evidence type="ECO:0000256" key="3">
    <source>
        <dbReference type="ARBA" id="ARBA00007317"/>
    </source>
</evidence>
<dbReference type="GO" id="GO:0045252">
    <property type="term" value="C:oxoglutarate dehydrogenase complex"/>
    <property type="evidence" value="ECO:0007669"/>
    <property type="project" value="UniProtKB-UniRule"/>
</dbReference>
<evidence type="ECO:0000256" key="8">
    <source>
        <dbReference type="ARBA" id="ARBA00022823"/>
    </source>
</evidence>
<keyword evidence="7 11" id="KW-0808">Transferase</keyword>
<accession>A0A9X8JEM7</accession>
<dbReference type="Pfam" id="PF02817">
    <property type="entry name" value="E3_binding"/>
    <property type="match status" value="1"/>
</dbReference>
<dbReference type="Pfam" id="PF00364">
    <property type="entry name" value="Biotin_lipoyl"/>
    <property type="match status" value="1"/>
</dbReference>
<keyword evidence="9 11" id="KW-0012">Acyltransferase</keyword>
<dbReference type="Proteomes" id="UP001138460">
    <property type="component" value="Unassembled WGS sequence"/>
</dbReference>
<evidence type="ECO:0000313" key="15">
    <source>
        <dbReference type="EMBL" id="RYC39546.1"/>
    </source>
</evidence>
<dbReference type="SUPFAM" id="SSF47005">
    <property type="entry name" value="Peripheral subunit-binding domain of 2-oxo acid dehydrogenase complex"/>
    <property type="match status" value="1"/>
</dbReference>
<dbReference type="SUPFAM" id="SSF52777">
    <property type="entry name" value="CoA-dependent acyltransferases"/>
    <property type="match status" value="1"/>
</dbReference>
<keyword evidence="6 11" id="KW-0816">Tricarboxylic acid cycle</keyword>
<evidence type="ECO:0000313" key="16">
    <source>
        <dbReference type="Proteomes" id="UP001138460"/>
    </source>
</evidence>
<evidence type="ECO:0000256" key="11">
    <source>
        <dbReference type="RuleBase" id="RU361138"/>
    </source>
</evidence>
<comment type="catalytic activity">
    <reaction evidence="10 11">
        <text>N(6)-[(R)-dihydrolipoyl]-L-lysyl-[protein] + succinyl-CoA = N(6)-[(R)-S(8)-succinyldihydrolipoyl]-L-lysyl-[protein] + CoA</text>
        <dbReference type="Rhea" id="RHEA:15213"/>
        <dbReference type="Rhea" id="RHEA-COMP:10475"/>
        <dbReference type="Rhea" id="RHEA-COMP:20092"/>
        <dbReference type="ChEBI" id="CHEBI:57287"/>
        <dbReference type="ChEBI" id="CHEBI:57292"/>
        <dbReference type="ChEBI" id="CHEBI:83100"/>
        <dbReference type="ChEBI" id="CHEBI:83120"/>
        <dbReference type="EC" id="2.3.1.61"/>
    </reaction>
</comment>
<dbReference type="NCBIfam" id="TIGR01347">
    <property type="entry name" value="sucB"/>
    <property type="match status" value="1"/>
</dbReference>
<dbReference type="NCBIfam" id="NF004309">
    <property type="entry name" value="PRK05704.1"/>
    <property type="match status" value="1"/>
</dbReference>
<dbReference type="InterPro" id="IPR003016">
    <property type="entry name" value="2-oxoA_DH_lipoyl-BS"/>
</dbReference>
<evidence type="ECO:0000259" key="14">
    <source>
        <dbReference type="PROSITE" id="PS51826"/>
    </source>
</evidence>
<name>A0A9X8JEM7_9GAMM</name>
<dbReference type="InterPro" id="IPR000089">
    <property type="entry name" value="Biotin_lipoyl"/>
</dbReference>
<dbReference type="InterPro" id="IPR011053">
    <property type="entry name" value="Single_hybrid_motif"/>
</dbReference>
<dbReference type="PANTHER" id="PTHR43416:SF5">
    <property type="entry name" value="DIHYDROLIPOYLLYSINE-RESIDUE SUCCINYLTRANSFERASE COMPONENT OF 2-OXOGLUTARATE DEHYDROGENASE COMPLEX, MITOCHONDRIAL"/>
    <property type="match status" value="1"/>
</dbReference>
<dbReference type="InterPro" id="IPR006255">
    <property type="entry name" value="SucB"/>
</dbReference>
<dbReference type="PROSITE" id="PS00189">
    <property type="entry name" value="LIPOYL"/>
    <property type="match status" value="1"/>
</dbReference>
<dbReference type="EMBL" id="NWTM01000005">
    <property type="protein sequence ID" value="RYC39546.1"/>
    <property type="molecule type" value="Genomic_DNA"/>
</dbReference>
<dbReference type="GO" id="GO:0033512">
    <property type="term" value="P:L-lysine catabolic process to acetyl-CoA via saccharopine"/>
    <property type="evidence" value="ECO:0007669"/>
    <property type="project" value="UniProtKB-UniRule"/>
</dbReference>
<dbReference type="Gene3D" id="3.30.559.10">
    <property type="entry name" value="Chloramphenicol acetyltransferase-like domain"/>
    <property type="match status" value="1"/>
</dbReference>
<dbReference type="AlphaFoldDB" id="A0A9X8JEM7"/>
<dbReference type="PROSITE" id="PS50968">
    <property type="entry name" value="BIOTINYL_LIPOYL"/>
    <property type="match status" value="1"/>
</dbReference>
<feature type="domain" description="Peripheral subunit-binding (PSBD)" evidence="14">
    <location>
        <begin position="94"/>
        <end position="131"/>
    </location>
</feature>
<evidence type="ECO:0000256" key="7">
    <source>
        <dbReference type="ARBA" id="ARBA00022679"/>
    </source>
</evidence>